<sequence length="110" mass="12306">MNKTKKMMIGVFTTLMAGSLVACNNNESLPPHPDDEDCDDWEWDASTGTYVCDDDDSTYYRHYYYGGSYYPSKRSLEHSSSYKSYKVSQEFKSRAKSGIGSGTKGGFFGG</sequence>
<proteinExistence type="predicted"/>
<keyword evidence="2" id="KW-0732">Signal</keyword>
<dbReference type="PROSITE" id="PS51257">
    <property type="entry name" value="PROKAR_LIPOPROTEIN"/>
    <property type="match status" value="1"/>
</dbReference>
<dbReference type="AlphaFoldDB" id="A0A7V9Z1J0"/>
<evidence type="ECO:0000313" key="3">
    <source>
        <dbReference type="EMBL" id="MBA2872402.1"/>
    </source>
</evidence>
<dbReference type="EMBL" id="JACDUU010000006">
    <property type="protein sequence ID" value="MBA2872402.1"/>
    <property type="molecule type" value="Genomic_DNA"/>
</dbReference>
<feature type="chain" id="PRO_5039276595" description="Aminotransferase yhxA" evidence="2">
    <location>
        <begin position="23"/>
        <end position="110"/>
    </location>
</feature>
<feature type="compositionally biased region" description="Gly residues" evidence="1">
    <location>
        <begin position="99"/>
        <end position="110"/>
    </location>
</feature>
<evidence type="ECO:0008006" key="5">
    <source>
        <dbReference type="Google" id="ProtNLM"/>
    </source>
</evidence>
<comment type="caution">
    <text evidence="3">The sequence shown here is derived from an EMBL/GenBank/DDBJ whole genome shotgun (WGS) entry which is preliminary data.</text>
</comment>
<evidence type="ECO:0000256" key="1">
    <source>
        <dbReference type="SAM" id="MobiDB-lite"/>
    </source>
</evidence>
<organism evidence="3 4">
    <name type="scientific">[Anoxybacillus] calidus</name>
    <dbReference type="NCBI Taxonomy" id="575178"/>
    <lineage>
        <taxon>Bacteria</taxon>
        <taxon>Bacillati</taxon>
        <taxon>Bacillota</taxon>
        <taxon>Bacilli</taxon>
        <taxon>Bacillales</taxon>
        <taxon>Anoxybacillaceae</taxon>
        <taxon>Paranoxybacillus</taxon>
    </lineage>
</organism>
<accession>A0A7V9Z1J0</accession>
<gene>
    <name evidence="3" type="ORF">HNQ85_002711</name>
</gene>
<name>A0A7V9Z1J0_9BACL</name>
<dbReference type="RefSeq" id="WP_181538160.1">
    <property type="nucleotide sequence ID" value="NZ_JACDUU010000006.1"/>
</dbReference>
<reference evidence="3 4" key="1">
    <citation type="submission" date="2020-07" db="EMBL/GenBank/DDBJ databases">
        <title>Genomic Encyclopedia of Type Strains, Phase IV (KMG-IV): sequencing the most valuable type-strain genomes for metagenomic binning, comparative biology and taxonomic classification.</title>
        <authorList>
            <person name="Goeker M."/>
        </authorList>
    </citation>
    <scope>NUCLEOTIDE SEQUENCE [LARGE SCALE GENOMIC DNA]</scope>
    <source>
        <strain evidence="3 4">DSM 25220</strain>
    </source>
</reference>
<evidence type="ECO:0000256" key="2">
    <source>
        <dbReference type="SAM" id="SignalP"/>
    </source>
</evidence>
<evidence type="ECO:0000313" key="4">
    <source>
        <dbReference type="Proteomes" id="UP000580891"/>
    </source>
</evidence>
<feature type="signal peptide" evidence="2">
    <location>
        <begin position="1"/>
        <end position="22"/>
    </location>
</feature>
<dbReference type="Proteomes" id="UP000580891">
    <property type="component" value="Unassembled WGS sequence"/>
</dbReference>
<keyword evidence="4" id="KW-1185">Reference proteome</keyword>
<protein>
    <recommendedName>
        <fullName evidence="5">Aminotransferase yhxA</fullName>
    </recommendedName>
</protein>
<feature type="region of interest" description="Disordered" evidence="1">
    <location>
        <begin position="91"/>
        <end position="110"/>
    </location>
</feature>